<proteinExistence type="inferred from homology"/>
<reference evidence="13 14" key="1">
    <citation type="submission" date="2011-10" db="EMBL/GenBank/DDBJ databases">
        <authorList>
            <person name="Genoscope - CEA"/>
        </authorList>
    </citation>
    <scope>NUCLEOTIDE SEQUENCE [LARGE SCALE GENOMIC DNA]</scope>
    <source>
        <strain evidence="13 14">RCC 1105</strain>
    </source>
</reference>
<evidence type="ECO:0000256" key="11">
    <source>
        <dbReference type="ARBA" id="ARBA00022726"/>
    </source>
</evidence>
<dbReference type="Gene3D" id="3.40.50.2020">
    <property type="match status" value="1"/>
</dbReference>
<keyword evidence="11" id="KW-0660">Purine salvage</keyword>
<evidence type="ECO:0000313" key="13">
    <source>
        <dbReference type="EMBL" id="CCO19461.1"/>
    </source>
</evidence>
<dbReference type="InterPro" id="IPR000836">
    <property type="entry name" value="PRTase_dom"/>
</dbReference>
<keyword evidence="10" id="KW-0808">Transferase</keyword>
<dbReference type="RefSeq" id="XP_007509658.1">
    <property type="nucleotide sequence ID" value="XM_007509596.1"/>
</dbReference>
<comment type="subcellular location">
    <subcellularLocation>
        <location evidence="3">Cytoplasm</location>
    </subcellularLocation>
</comment>
<dbReference type="AlphaFoldDB" id="K8EN49"/>
<evidence type="ECO:0000259" key="12">
    <source>
        <dbReference type="Pfam" id="PF00156"/>
    </source>
</evidence>
<name>K8EN49_9CHLO</name>
<protein>
    <recommendedName>
        <fullName evidence="7">adenine phosphoribosyltransferase</fullName>
        <ecNumber evidence="7">2.4.2.7</ecNumber>
    </recommendedName>
</protein>
<evidence type="ECO:0000313" key="14">
    <source>
        <dbReference type="Proteomes" id="UP000198341"/>
    </source>
</evidence>
<dbReference type="OrthoDB" id="363185at2759"/>
<dbReference type="GO" id="GO:0005737">
    <property type="term" value="C:cytoplasm"/>
    <property type="evidence" value="ECO:0007669"/>
    <property type="project" value="UniProtKB-SubCell"/>
</dbReference>
<evidence type="ECO:0000256" key="3">
    <source>
        <dbReference type="ARBA" id="ARBA00004496"/>
    </source>
</evidence>
<dbReference type="EMBL" id="FO082266">
    <property type="protein sequence ID" value="CCO19461.1"/>
    <property type="molecule type" value="Genomic_DNA"/>
</dbReference>
<comment type="subunit">
    <text evidence="6">Homodimer.</text>
</comment>
<keyword evidence="14" id="KW-1185">Reference proteome</keyword>
<comment type="function">
    <text evidence="2">Catalyzes a salvage reaction resulting in the formation of AMP, that is energically less costly than de novo synthesis.</text>
</comment>
<accession>K8EN49</accession>
<dbReference type="eggNOG" id="KOG1712">
    <property type="taxonomic scope" value="Eukaryota"/>
</dbReference>
<comment type="pathway">
    <text evidence="4">Purine metabolism; AMP biosynthesis via salvage pathway; AMP from adenine: step 1/1.</text>
</comment>
<gene>
    <name evidence="13" type="ordered locus">Bathy13g02660</name>
</gene>
<evidence type="ECO:0000256" key="8">
    <source>
        <dbReference type="ARBA" id="ARBA00022490"/>
    </source>
</evidence>
<comment type="catalytic activity">
    <reaction evidence="1">
        <text>AMP + diphosphate = 5-phospho-alpha-D-ribose 1-diphosphate + adenine</text>
        <dbReference type="Rhea" id="RHEA:16609"/>
        <dbReference type="ChEBI" id="CHEBI:16708"/>
        <dbReference type="ChEBI" id="CHEBI:33019"/>
        <dbReference type="ChEBI" id="CHEBI:58017"/>
        <dbReference type="ChEBI" id="CHEBI:456215"/>
        <dbReference type="EC" id="2.4.2.7"/>
    </reaction>
</comment>
<feature type="domain" description="Phosphoribosyltransferase" evidence="12">
    <location>
        <begin position="58"/>
        <end position="213"/>
    </location>
</feature>
<dbReference type="SUPFAM" id="SSF53271">
    <property type="entry name" value="PRTase-like"/>
    <property type="match status" value="1"/>
</dbReference>
<keyword evidence="8" id="KW-0963">Cytoplasm</keyword>
<dbReference type="GO" id="GO:0003999">
    <property type="term" value="F:adenine phosphoribosyltransferase activity"/>
    <property type="evidence" value="ECO:0007669"/>
    <property type="project" value="UniProtKB-EC"/>
</dbReference>
<evidence type="ECO:0000256" key="1">
    <source>
        <dbReference type="ARBA" id="ARBA00000868"/>
    </source>
</evidence>
<dbReference type="PANTHER" id="PTHR11776">
    <property type="entry name" value="ADENINE PHOSPHORIBOSYLTRANSFERASE"/>
    <property type="match status" value="1"/>
</dbReference>
<dbReference type="STRING" id="41875.K8EN49"/>
<dbReference type="FunFam" id="3.40.50.2020:FF:000004">
    <property type="entry name" value="Adenine phosphoribosyltransferase"/>
    <property type="match status" value="1"/>
</dbReference>
<dbReference type="CDD" id="cd06223">
    <property type="entry name" value="PRTases_typeI"/>
    <property type="match status" value="1"/>
</dbReference>
<dbReference type="GO" id="GO:0006166">
    <property type="term" value="P:purine ribonucleoside salvage"/>
    <property type="evidence" value="ECO:0007669"/>
    <property type="project" value="UniProtKB-KW"/>
</dbReference>
<evidence type="ECO:0000256" key="9">
    <source>
        <dbReference type="ARBA" id="ARBA00022676"/>
    </source>
</evidence>
<dbReference type="Proteomes" id="UP000198341">
    <property type="component" value="Chromosome 13"/>
</dbReference>
<evidence type="ECO:0000256" key="7">
    <source>
        <dbReference type="ARBA" id="ARBA00011893"/>
    </source>
</evidence>
<dbReference type="InterPro" id="IPR029057">
    <property type="entry name" value="PRTase-like"/>
</dbReference>
<dbReference type="GeneID" id="19012218"/>
<comment type="similarity">
    <text evidence="5">Belongs to the purine/pyrimidine phosphoribosyltransferase family.</text>
</comment>
<organism evidence="13 14">
    <name type="scientific">Bathycoccus prasinos</name>
    <dbReference type="NCBI Taxonomy" id="41875"/>
    <lineage>
        <taxon>Eukaryota</taxon>
        <taxon>Viridiplantae</taxon>
        <taxon>Chlorophyta</taxon>
        <taxon>Mamiellophyceae</taxon>
        <taxon>Mamiellales</taxon>
        <taxon>Bathycoccaceae</taxon>
        <taxon>Bathycoccus</taxon>
    </lineage>
</organism>
<evidence type="ECO:0000256" key="10">
    <source>
        <dbReference type="ARBA" id="ARBA00022679"/>
    </source>
</evidence>
<evidence type="ECO:0000256" key="2">
    <source>
        <dbReference type="ARBA" id="ARBA00003968"/>
    </source>
</evidence>
<dbReference type="NCBIfam" id="NF002636">
    <property type="entry name" value="PRK02304.1-5"/>
    <property type="match status" value="1"/>
</dbReference>
<dbReference type="PANTHER" id="PTHR11776:SF7">
    <property type="entry name" value="PHOSPHORIBOSYLTRANSFERASE DOMAIN-CONTAINING PROTEIN"/>
    <property type="match status" value="1"/>
</dbReference>
<evidence type="ECO:0000256" key="4">
    <source>
        <dbReference type="ARBA" id="ARBA00004659"/>
    </source>
</evidence>
<sequence length="239" mass="26345">MTTTTATNESVVIKTLAPNHFCLDQNLNPRVVHTIAKSLPWYGPKFSPHKVPNFYDVSGITENPEAFKLVVDTFAERYERMKEKPTKIAGFDARGFLFGPTIAMRLGIPFVMIRKAGKLPGVLVSSGEYVTEYSTDETVMRFGAIDASDRVVLIDDLIATGGTALAGFELCHQLGATVHEFAAMIELPFLDGVKKIHEYKDGLFKDVPCFTVVDCLTIGEDMGRDPIGEDVPRVVKAEE</sequence>
<keyword evidence="9 13" id="KW-0328">Glycosyltransferase</keyword>
<dbReference type="KEGG" id="bpg:Bathy13g02660"/>
<evidence type="ECO:0000256" key="6">
    <source>
        <dbReference type="ARBA" id="ARBA00011738"/>
    </source>
</evidence>
<evidence type="ECO:0000256" key="5">
    <source>
        <dbReference type="ARBA" id="ARBA00008391"/>
    </source>
</evidence>
<dbReference type="InterPro" id="IPR050120">
    <property type="entry name" value="Adenine_PRTase"/>
</dbReference>
<dbReference type="EC" id="2.4.2.7" evidence="7"/>
<dbReference type="Pfam" id="PF00156">
    <property type="entry name" value="Pribosyltran"/>
    <property type="match status" value="1"/>
</dbReference>